<comment type="caution">
    <text evidence="1">The sequence shown here is derived from an EMBL/GenBank/DDBJ whole genome shotgun (WGS) entry which is preliminary data.</text>
</comment>
<dbReference type="RefSeq" id="WP_167240332.1">
    <property type="nucleotide sequence ID" value="NZ_WHJF01000136.1"/>
</dbReference>
<name>A0ABX0MUM2_9BURK</name>
<protein>
    <submittedName>
        <fullName evidence="1">Uncharacterized protein</fullName>
    </submittedName>
</protein>
<sequence length="190" mass="20394">MNDLIARLRLANDPTADAAADHIAALSERVAIQQTIMDRAASILVEAIASTDGINEAQAEACVGSIRGQLAKVSKTTAEHYLELICDRVAAMAGIGPNIAFNPLTALDQIRVVLHAQEQNAERLEWAMSVLWAPADSENKPHLVVRTKGTRAIIRKFPSGTTWLNAVDQLLNEGIAKRDTGDPAPAEARA</sequence>
<evidence type="ECO:0000313" key="2">
    <source>
        <dbReference type="Proteomes" id="UP000610594"/>
    </source>
</evidence>
<dbReference type="EMBL" id="WHJF01000136">
    <property type="protein sequence ID" value="NHZ66452.1"/>
    <property type="molecule type" value="Genomic_DNA"/>
</dbReference>
<keyword evidence="2" id="KW-1185">Reference proteome</keyword>
<gene>
    <name evidence="1" type="ORF">F1735_29875</name>
</gene>
<reference evidence="1 2" key="1">
    <citation type="submission" date="2019-10" db="EMBL/GenBank/DDBJ databases">
        <title>Taxonomy of Antarctic Massilia spp.: description of Massilia rubra sp. nov., Massilia aquatica sp. nov., Massilia mucilaginosa sp. nov., Massilia frigida sp. nov. isolated from streams, lakes and regoliths.</title>
        <authorList>
            <person name="Holochova P."/>
            <person name="Sedlacek I."/>
            <person name="Kralova S."/>
            <person name="Maslanova I."/>
            <person name="Busse H.-J."/>
            <person name="Stankova E."/>
            <person name="Vrbovska V."/>
            <person name="Kovarovic V."/>
            <person name="Bartak M."/>
            <person name="Svec P."/>
            <person name="Pantucek R."/>
        </authorList>
    </citation>
    <scope>NUCLEOTIDE SEQUENCE [LARGE SCALE GENOMIC DNA]</scope>
    <source>
        <strain evidence="1 2">CCM 8694</strain>
    </source>
</reference>
<accession>A0ABX0MUM2</accession>
<evidence type="ECO:0000313" key="1">
    <source>
        <dbReference type="EMBL" id="NHZ66452.1"/>
    </source>
</evidence>
<dbReference type="Proteomes" id="UP000610594">
    <property type="component" value="Unassembled WGS sequence"/>
</dbReference>
<proteinExistence type="predicted"/>
<organism evidence="1 2">
    <name type="scientific">Massilia genomosp. 1</name>
    <dbReference type="NCBI Taxonomy" id="2609280"/>
    <lineage>
        <taxon>Bacteria</taxon>
        <taxon>Pseudomonadati</taxon>
        <taxon>Pseudomonadota</taxon>
        <taxon>Betaproteobacteria</taxon>
        <taxon>Burkholderiales</taxon>
        <taxon>Oxalobacteraceae</taxon>
        <taxon>Telluria group</taxon>
        <taxon>Massilia</taxon>
    </lineage>
</organism>